<sequence>MDTQDIWFGKALAENLVAVVKIPALVRIVAAVVVRQKRFCGSFLRIIAPTIA</sequence>
<organism evidence="1 2">
    <name type="scientific">Sporomusa ovata</name>
    <dbReference type="NCBI Taxonomy" id="2378"/>
    <lineage>
        <taxon>Bacteria</taxon>
        <taxon>Bacillati</taxon>
        <taxon>Bacillota</taxon>
        <taxon>Negativicutes</taxon>
        <taxon>Selenomonadales</taxon>
        <taxon>Sporomusaceae</taxon>
        <taxon>Sporomusa</taxon>
    </lineage>
</organism>
<dbReference type="Proteomes" id="UP000049855">
    <property type="component" value="Unassembled WGS sequence"/>
</dbReference>
<proteinExistence type="predicted"/>
<evidence type="ECO:0000313" key="1">
    <source>
        <dbReference type="EMBL" id="CQR72647.1"/>
    </source>
</evidence>
<gene>
    <name evidence="1" type="ORF">SpAn4DRAFT_3107</name>
</gene>
<evidence type="ECO:0000313" key="2">
    <source>
        <dbReference type="Proteomes" id="UP000049855"/>
    </source>
</evidence>
<dbReference type="AlphaFoldDB" id="A0A0U1KZ07"/>
<keyword evidence="2" id="KW-1185">Reference proteome</keyword>
<protein>
    <submittedName>
        <fullName evidence="1">Uncharacterized protein</fullName>
    </submittedName>
</protein>
<dbReference type="EMBL" id="CTRP01000011">
    <property type="protein sequence ID" value="CQR72647.1"/>
    <property type="molecule type" value="Genomic_DNA"/>
</dbReference>
<reference evidence="2" key="1">
    <citation type="submission" date="2015-03" db="EMBL/GenBank/DDBJ databases">
        <authorList>
            <person name="Nijsse Bart"/>
        </authorList>
    </citation>
    <scope>NUCLEOTIDE SEQUENCE [LARGE SCALE GENOMIC DNA]</scope>
</reference>
<name>A0A0U1KZ07_9FIRM</name>
<accession>A0A0U1KZ07</accession>